<dbReference type="EMBL" id="CP097511">
    <property type="protein sequence ID" value="URE42241.1"/>
    <property type="molecule type" value="Genomic_DNA"/>
</dbReference>
<accession>A0A9E7HYU9</accession>
<keyword evidence="2" id="KW-1185">Reference proteome</keyword>
<evidence type="ECO:0000313" key="1">
    <source>
        <dbReference type="EMBL" id="URE42241.1"/>
    </source>
</evidence>
<dbReference type="AlphaFoldDB" id="A0A9E7HYU9"/>
<sequence length="141" mass="15552">MLGGQTRKTMHVGMSNSEQPKRAMVAVPHHAGNLFIRQNDGHGRCGGVLRRECLRWACLGMLLYTVELRAASDALHHPWSDLPGFLLIVVFSSTKCIDLECDACRSSMLSRDGLMRGPTSTTNDNDLLGINFFVFSSAKDN</sequence>
<proteinExistence type="predicted"/>
<protein>
    <submittedName>
        <fullName evidence="1">Uncharacterized protein</fullName>
    </submittedName>
</protein>
<name>A0A9E7HYU9_9LILI</name>
<organism evidence="1 2">
    <name type="scientific">Musa troglodytarum</name>
    <name type="common">fe'i banana</name>
    <dbReference type="NCBI Taxonomy" id="320322"/>
    <lineage>
        <taxon>Eukaryota</taxon>
        <taxon>Viridiplantae</taxon>
        <taxon>Streptophyta</taxon>
        <taxon>Embryophyta</taxon>
        <taxon>Tracheophyta</taxon>
        <taxon>Spermatophyta</taxon>
        <taxon>Magnoliopsida</taxon>
        <taxon>Liliopsida</taxon>
        <taxon>Zingiberales</taxon>
        <taxon>Musaceae</taxon>
        <taxon>Musa</taxon>
    </lineage>
</organism>
<dbReference type="Proteomes" id="UP001055439">
    <property type="component" value="Chromosome 9"/>
</dbReference>
<reference evidence="1" key="1">
    <citation type="submission" date="2022-05" db="EMBL/GenBank/DDBJ databases">
        <title>The Musa troglodytarum L. genome provides insights into the mechanism of non-climacteric behaviour and enrichment of carotenoids.</title>
        <authorList>
            <person name="Wang J."/>
        </authorList>
    </citation>
    <scope>NUCLEOTIDE SEQUENCE</scope>
    <source>
        <tissue evidence="1">Leaf</tissue>
    </source>
</reference>
<evidence type="ECO:0000313" key="2">
    <source>
        <dbReference type="Proteomes" id="UP001055439"/>
    </source>
</evidence>
<dbReference type="OrthoDB" id="4436220at2759"/>
<gene>
    <name evidence="1" type="ORF">MUK42_25027</name>
</gene>